<reference evidence="2 3" key="1">
    <citation type="submission" date="2013-10" db="EMBL/GenBank/DDBJ databases">
        <authorList>
            <person name="Wang G."/>
            <person name="Zhuang W."/>
        </authorList>
    </citation>
    <scope>NUCLEOTIDE SEQUENCE [LARGE SCALE GENOMIC DNA]</scope>
    <source>
        <strain evidence="2 3">DSM 20118</strain>
    </source>
</reference>
<feature type="compositionally biased region" description="Low complexity" evidence="1">
    <location>
        <begin position="27"/>
        <end position="41"/>
    </location>
</feature>
<name>A0A0A0B6N2_9CELL</name>
<gene>
    <name evidence="2" type="ORF">Q760_13130</name>
</gene>
<feature type="region of interest" description="Disordered" evidence="1">
    <location>
        <begin position="59"/>
        <end position="87"/>
    </location>
</feature>
<dbReference type="STRING" id="1408250.Q760_13130"/>
<keyword evidence="3" id="KW-1185">Reference proteome</keyword>
<organism evidence="2 3">
    <name type="scientific">Cellulomonas cellasea DSM 20118</name>
    <dbReference type="NCBI Taxonomy" id="1408250"/>
    <lineage>
        <taxon>Bacteria</taxon>
        <taxon>Bacillati</taxon>
        <taxon>Actinomycetota</taxon>
        <taxon>Actinomycetes</taxon>
        <taxon>Micrococcales</taxon>
        <taxon>Cellulomonadaceae</taxon>
        <taxon>Cellulomonas</taxon>
    </lineage>
</organism>
<dbReference type="Proteomes" id="UP000029833">
    <property type="component" value="Unassembled WGS sequence"/>
</dbReference>
<evidence type="ECO:0000313" key="2">
    <source>
        <dbReference type="EMBL" id="KGM02470.1"/>
    </source>
</evidence>
<evidence type="ECO:0000256" key="1">
    <source>
        <dbReference type="SAM" id="MobiDB-lite"/>
    </source>
</evidence>
<feature type="compositionally biased region" description="Low complexity" evidence="1">
    <location>
        <begin position="72"/>
        <end position="87"/>
    </location>
</feature>
<evidence type="ECO:0000313" key="3">
    <source>
        <dbReference type="Proteomes" id="UP000029833"/>
    </source>
</evidence>
<dbReference type="InterPro" id="IPR006311">
    <property type="entry name" value="TAT_signal"/>
</dbReference>
<feature type="compositionally biased region" description="Low complexity" evidence="1">
    <location>
        <begin position="1"/>
        <end position="20"/>
    </location>
</feature>
<sequence>MHDGAHVTPTTVTTRSTTGSTPGGGRSARPPAAAAGTPHHGGPTRRAVLLAGLAGLAVPLLGCTPGSPDARATTTPTPSTAPTASSA</sequence>
<comment type="caution">
    <text evidence="2">The sequence shown here is derived from an EMBL/GenBank/DDBJ whole genome shotgun (WGS) entry which is preliminary data.</text>
</comment>
<dbReference type="PROSITE" id="PS51318">
    <property type="entry name" value="TAT"/>
    <property type="match status" value="1"/>
</dbReference>
<accession>A0A0A0B6N2</accession>
<proteinExistence type="predicted"/>
<dbReference type="RefSeq" id="WP_034628660.1">
    <property type="nucleotide sequence ID" value="NZ_AXNT01000046.1"/>
</dbReference>
<dbReference type="AlphaFoldDB" id="A0A0A0B6N2"/>
<protein>
    <submittedName>
        <fullName evidence="2">Uncharacterized protein</fullName>
    </submittedName>
</protein>
<feature type="region of interest" description="Disordered" evidence="1">
    <location>
        <begin position="1"/>
        <end position="45"/>
    </location>
</feature>
<dbReference type="EMBL" id="AXNT01000046">
    <property type="protein sequence ID" value="KGM02470.1"/>
    <property type="molecule type" value="Genomic_DNA"/>
</dbReference>